<dbReference type="Pfam" id="PF11528">
    <property type="entry name" value="DUF3224"/>
    <property type="match status" value="1"/>
</dbReference>
<gene>
    <name evidence="1" type="ORF">JF887_06570</name>
</gene>
<dbReference type="InterPro" id="IPR021607">
    <property type="entry name" value="DUF3224"/>
</dbReference>
<dbReference type="InterPro" id="IPR023159">
    <property type="entry name" value="SO1590-like_sf"/>
</dbReference>
<organism evidence="1 2">
    <name type="scientific">Candidatus Amunia macphersoniae</name>
    <dbReference type="NCBI Taxonomy" id="3127014"/>
    <lineage>
        <taxon>Bacteria</taxon>
        <taxon>Bacillati</taxon>
        <taxon>Candidatus Dormiibacterota</taxon>
        <taxon>Candidatus Dormibacteria</taxon>
        <taxon>Candidatus Aeolococcales</taxon>
        <taxon>Candidatus Aeolococcaceae</taxon>
        <taxon>Candidatus Amunia</taxon>
    </lineage>
</organism>
<dbReference type="SUPFAM" id="SSF159238">
    <property type="entry name" value="SO1590-like"/>
    <property type="match status" value="1"/>
</dbReference>
<protein>
    <submittedName>
        <fullName evidence="1">DUF3224 domain-containing protein</fullName>
    </submittedName>
</protein>
<proteinExistence type="predicted"/>
<dbReference type="Gene3D" id="2.40.350.10">
    <property type="entry name" value="SO1590-like"/>
    <property type="match status" value="1"/>
</dbReference>
<evidence type="ECO:0000313" key="1">
    <source>
        <dbReference type="EMBL" id="MBJ7609080.1"/>
    </source>
</evidence>
<evidence type="ECO:0000313" key="2">
    <source>
        <dbReference type="Proteomes" id="UP000614410"/>
    </source>
</evidence>
<dbReference type="AlphaFoldDB" id="A0A934NFU6"/>
<dbReference type="Proteomes" id="UP000614410">
    <property type="component" value="Unassembled WGS sequence"/>
</dbReference>
<dbReference type="EMBL" id="JAEKNN010000029">
    <property type="protein sequence ID" value="MBJ7609080.1"/>
    <property type="molecule type" value="Genomic_DNA"/>
</dbReference>
<comment type="caution">
    <text evidence="1">The sequence shown here is derived from an EMBL/GenBank/DDBJ whole genome shotgun (WGS) entry which is preliminary data.</text>
</comment>
<reference evidence="1 2" key="1">
    <citation type="submission" date="2020-10" db="EMBL/GenBank/DDBJ databases">
        <title>Ca. Dormibacterota MAGs.</title>
        <authorList>
            <person name="Montgomery K."/>
        </authorList>
    </citation>
    <scope>NUCLEOTIDE SEQUENCE [LARGE SCALE GENOMIC DNA]</scope>
    <source>
        <strain evidence="1">Mitchell_Peninsula_5</strain>
    </source>
</reference>
<name>A0A934NFU6_9BACT</name>
<accession>A0A934NFU6</accession>
<sequence length="130" mass="14187">MEEDNMSLSARFRVDGFEPRHVTGLDVDWVSVLTFAKTFTDGILGHASTLFMSAGDEGARSYVATERITGRTDDGRQGSITVQHGGLESDPASWFGHIVPKTGTDDFADWSGSARILHDDQGAYFEITLT</sequence>